<evidence type="ECO:0000256" key="1">
    <source>
        <dbReference type="ARBA" id="ARBA00004518"/>
    </source>
</evidence>
<reference evidence="15 16" key="1">
    <citation type="submission" date="2018-02" db="EMBL/GenBank/DDBJ databases">
        <title>Discovery of a pederin family compound in a non-symbiotic bloom-forming cyanobacterium.</title>
        <authorList>
            <person name="Kust A."/>
            <person name="Mares J."/>
            <person name="Jokela J."/>
            <person name="Urajova P."/>
            <person name="Hajek J."/>
            <person name="Saurav K."/>
            <person name="Voracova K."/>
            <person name="Fewer D.P."/>
            <person name="Haapaniemi E."/>
            <person name="Permi P."/>
            <person name="Rehakova K."/>
            <person name="Sivonen K."/>
            <person name="Hrouzek P."/>
        </authorList>
    </citation>
    <scope>NUCLEOTIDE SEQUENCE [LARGE SCALE GENOMIC DNA]</scope>
    <source>
        <strain evidence="15 16">CHARLIE-1</strain>
    </source>
</reference>
<keyword evidence="3 13" id="KW-0645">Protease</keyword>
<dbReference type="PANTHER" id="PTHR32060">
    <property type="entry name" value="TAIL-SPECIFIC PROTEASE"/>
    <property type="match status" value="1"/>
</dbReference>
<evidence type="ECO:0000313" key="16">
    <source>
        <dbReference type="Proteomes" id="UP000239589"/>
    </source>
</evidence>
<evidence type="ECO:0000256" key="11">
    <source>
        <dbReference type="ARBA" id="ARBA00069724"/>
    </source>
</evidence>
<dbReference type="Gene3D" id="3.30.750.44">
    <property type="match status" value="1"/>
</dbReference>
<dbReference type="PANTHER" id="PTHR32060:SF30">
    <property type="entry name" value="CARBOXY-TERMINAL PROCESSING PROTEASE CTPA"/>
    <property type="match status" value="1"/>
</dbReference>
<evidence type="ECO:0000256" key="6">
    <source>
        <dbReference type="ARBA" id="ARBA00022825"/>
    </source>
</evidence>
<accession>A0A2S6CYK8</accession>
<evidence type="ECO:0000256" key="7">
    <source>
        <dbReference type="ARBA" id="ARBA00023078"/>
    </source>
</evidence>
<dbReference type="NCBIfam" id="TIGR00225">
    <property type="entry name" value="prc"/>
    <property type="match status" value="1"/>
</dbReference>
<evidence type="ECO:0000259" key="14">
    <source>
        <dbReference type="PROSITE" id="PS50106"/>
    </source>
</evidence>
<dbReference type="OrthoDB" id="9812068at2"/>
<proteinExistence type="inferred from homology"/>
<dbReference type="CDD" id="cd07560">
    <property type="entry name" value="Peptidase_S41_CPP"/>
    <property type="match status" value="1"/>
</dbReference>
<dbReference type="InterPro" id="IPR005151">
    <property type="entry name" value="Tail-specific_protease"/>
</dbReference>
<keyword evidence="16" id="KW-1185">Reference proteome</keyword>
<evidence type="ECO:0000256" key="2">
    <source>
        <dbReference type="ARBA" id="ARBA00009179"/>
    </source>
</evidence>
<dbReference type="Gene3D" id="3.90.226.10">
    <property type="entry name" value="2-enoyl-CoA Hydratase, Chain A, domain 1"/>
    <property type="match status" value="1"/>
</dbReference>
<name>A0A2S6CYK8_9CYAN</name>
<dbReference type="Proteomes" id="UP000239589">
    <property type="component" value="Unassembled WGS sequence"/>
</dbReference>
<comment type="similarity">
    <text evidence="2 13">Belongs to the peptidase S41A family.</text>
</comment>
<evidence type="ECO:0000313" key="15">
    <source>
        <dbReference type="EMBL" id="PPJ64855.1"/>
    </source>
</evidence>
<dbReference type="GO" id="GO:0031979">
    <property type="term" value="C:plasma membrane-derived thylakoid lumen"/>
    <property type="evidence" value="ECO:0007669"/>
    <property type="project" value="UniProtKB-SubCell"/>
</dbReference>
<dbReference type="EMBL" id="PGEM01000017">
    <property type="protein sequence ID" value="PPJ64855.1"/>
    <property type="molecule type" value="Genomic_DNA"/>
</dbReference>
<evidence type="ECO:0000256" key="10">
    <source>
        <dbReference type="ARBA" id="ARBA00066637"/>
    </source>
</evidence>
<dbReference type="FunFam" id="3.90.226.10:FF:000023">
    <property type="entry name" value="Carboxyl-terminal processing protease"/>
    <property type="match status" value="1"/>
</dbReference>
<keyword evidence="6 13" id="KW-0720">Serine protease</keyword>
<dbReference type="NCBIfam" id="NF045588">
    <property type="entry name" value="Cterm_S41_CtpA"/>
    <property type="match status" value="1"/>
</dbReference>
<comment type="function">
    <text evidence="9">Cleavage of the 16 C-terminal residues from the D1 precursor of photosystem II (PSII). This proteolytic processing is necessary to allow the light-driven assembly of the oxygen-evolving cluster (a tetranuclear manganese), which is responsible for photosynthetic water oxidation.</text>
</comment>
<keyword evidence="4" id="KW-0732">Signal</keyword>
<dbReference type="SMART" id="SM00245">
    <property type="entry name" value="TSPc"/>
    <property type="match status" value="1"/>
</dbReference>
<dbReference type="PROSITE" id="PS50106">
    <property type="entry name" value="PDZ"/>
    <property type="match status" value="1"/>
</dbReference>
<comment type="subcellular location">
    <subcellularLocation>
        <location evidence="1">Cellular thylakoid lumen</location>
    </subcellularLocation>
</comment>
<evidence type="ECO:0000256" key="9">
    <source>
        <dbReference type="ARBA" id="ARBA00053093"/>
    </source>
</evidence>
<keyword evidence="7" id="KW-0793">Thylakoid</keyword>
<dbReference type="GO" id="GO:0006508">
    <property type="term" value="P:proteolysis"/>
    <property type="evidence" value="ECO:0007669"/>
    <property type="project" value="UniProtKB-KW"/>
</dbReference>
<comment type="catalytic activity">
    <reaction evidence="8">
        <text>The enzyme shows specific recognition of a C-terminal tripeptide, Xaa-Yaa-Zaa, in which Xaa is preferably Ala or Leu, Yaa is preferably Ala or Tyr, and Zaa is preferably Ala, but then cleaves at a variable distance from the C-terminus. A typical cleavage is -Ala-Ala-|-Arg-Ala-Ala-Lys-Glu-Asn-Tyr-Ala-Leu-Ala-Ala.</text>
        <dbReference type="EC" id="3.4.21.102"/>
    </reaction>
</comment>
<feature type="domain" description="PDZ" evidence="14">
    <location>
        <begin position="110"/>
        <end position="194"/>
    </location>
</feature>
<keyword evidence="5 13" id="KW-0378">Hydrolase</keyword>
<evidence type="ECO:0000256" key="3">
    <source>
        <dbReference type="ARBA" id="ARBA00022670"/>
    </source>
</evidence>
<dbReference type="GO" id="GO:0004252">
    <property type="term" value="F:serine-type endopeptidase activity"/>
    <property type="evidence" value="ECO:0007669"/>
    <property type="project" value="UniProtKB-EC"/>
</dbReference>
<dbReference type="Gene3D" id="2.30.42.10">
    <property type="match status" value="1"/>
</dbReference>
<dbReference type="Pfam" id="PF17820">
    <property type="entry name" value="PDZ_6"/>
    <property type="match status" value="1"/>
</dbReference>
<protein>
    <recommendedName>
        <fullName evidence="11">Carboxyl-terminal-processing protease</fullName>
        <ecNumber evidence="10">3.4.21.102</ecNumber>
    </recommendedName>
    <alternativeName>
        <fullName evidence="12">CtpA</fullName>
    </alternativeName>
</protein>
<dbReference type="SUPFAM" id="SSF50156">
    <property type="entry name" value="PDZ domain-like"/>
    <property type="match status" value="1"/>
</dbReference>
<gene>
    <name evidence="15" type="ORF">CUN59_02455</name>
</gene>
<sequence>MELKTGFMNQWVGRFWRLGCSLVLVFCLVLGGFVSPALAMTQEQKLVYEVWRILNRSYLDGTFNSQNWVDVRQKALKHYFPNQKAAYTTIQDMLKSLDDPFTRFLEPEKYRSLQVNTSGELTGVGLQIAFNPQTGILEVIAPIENSPAQKAGLKPRDRILKIEGLSTENLSIDEAAARMRGPAGSVVTLLISRAGEQDQEVVLVRDRIALNPVIADLRLSHEGDKIGYLRLSQFSANAVKELAHAISILEKKGASAYILDLRNNPGGLLQAGIEVARLWLDSGTIVYTVNRQGIQGNYEAFGPPLTKDPLVILVNQGTASASEILAGALQDNHRAQLIGETTFGKGLIQSLFELSDGSGLAVTIAKYETPNHRDINKLGIKPDQIIPQPPINREQIGTEKDAQYQAAIELLSKNLVIGNR</sequence>
<dbReference type="InterPro" id="IPR001478">
    <property type="entry name" value="PDZ"/>
</dbReference>
<dbReference type="GO" id="GO:0007165">
    <property type="term" value="P:signal transduction"/>
    <property type="evidence" value="ECO:0007669"/>
    <property type="project" value="TreeGrafter"/>
</dbReference>
<dbReference type="SMART" id="SM00228">
    <property type="entry name" value="PDZ"/>
    <property type="match status" value="1"/>
</dbReference>
<organism evidence="15 16">
    <name type="scientific">Cuspidothrix issatschenkoi CHARLIE-1</name>
    <dbReference type="NCBI Taxonomy" id="2052836"/>
    <lineage>
        <taxon>Bacteria</taxon>
        <taxon>Bacillati</taxon>
        <taxon>Cyanobacteriota</taxon>
        <taxon>Cyanophyceae</taxon>
        <taxon>Nostocales</taxon>
        <taxon>Aphanizomenonaceae</taxon>
        <taxon>Cuspidothrix</taxon>
    </lineage>
</organism>
<dbReference type="InterPro" id="IPR054621">
    <property type="entry name" value="Cterm_S41_CtpA"/>
</dbReference>
<dbReference type="InterPro" id="IPR004447">
    <property type="entry name" value="Peptidase_S41A"/>
</dbReference>
<evidence type="ECO:0000256" key="13">
    <source>
        <dbReference type="RuleBase" id="RU004404"/>
    </source>
</evidence>
<dbReference type="InterPro" id="IPR036034">
    <property type="entry name" value="PDZ_sf"/>
</dbReference>
<evidence type="ECO:0000256" key="4">
    <source>
        <dbReference type="ARBA" id="ARBA00022729"/>
    </source>
</evidence>
<dbReference type="CDD" id="cd06782">
    <property type="entry name" value="cpPDZ_CPP-like"/>
    <property type="match status" value="1"/>
</dbReference>
<dbReference type="FunFam" id="2.30.42.10:FF:000063">
    <property type="entry name" value="Peptidase, S41 family"/>
    <property type="match status" value="1"/>
</dbReference>
<dbReference type="GO" id="GO:0030288">
    <property type="term" value="C:outer membrane-bounded periplasmic space"/>
    <property type="evidence" value="ECO:0007669"/>
    <property type="project" value="TreeGrafter"/>
</dbReference>
<dbReference type="AlphaFoldDB" id="A0A2S6CYK8"/>
<dbReference type="FunFam" id="3.30.750.44:FF:000002">
    <property type="entry name" value="carboxyl-terminal-processing peptidase 2, chloroplastic"/>
    <property type="match status" value="1"/>
</dbReference>
<dbReference type="EC" id="3.4.21.102" evidence="10"/>
<dbReference type="InterPro" id="IPR029045">
    <property type="entry name" value="ClpP/crotonase-like_dom_sf"/>
</dbReference>
<dbReference type="Pfam" id="PF03572">
    <property type="entry name" value="Peptidase_S41"/>
    <property type="match status" value="1"/>
</dbReference>
<dbReference type="InterPro" id="IPR041489">
    <property type="entry name" value="PDZ_6"/>
</dbReference>
<comment type="caution">
    <text evidence="15">The sequence shown here is derived from an EMBL/GenBank/DDBJ whole genome shotgun (WGS) entry which is preliminary data.</text>
</comment>
<evidence type="ECO:0000256" key="12">
    <source>
        <dbReference type="ARBA" id="ARBA00080563"/>
    </source>
</evidence>
<dbReference type="SUPFAM" id="SSF52096">
    <property type="entry name" value="ClpP/crotonase"/>
    <property type="match status" value="1"/>
</dbReference>
<evidence type="ECO:0000256" key="8">
    <source>
        <dbReference type="ARBA" id="ARBA00051784"/>
    </source>
</evidence>
<evidence type="ECO:0000256" key="5">
    <source>
        <dbReference type="ARBA" id="ARBA00022801"/>
    </source>
</evidence>